<feature type="compositionally biased region" description="Low complexity" evidence="4">
    <location>
        <begin position="171"/>
        <end position="194"/>
    </location>
</feature>
<feature type="domain" description="Prohead serine protease" evidence="5">
    <location>
        <begin position="63"/>
        <end position="168"/>
    </location>
</feature>
<protein>
    <recommendedName>
        <fullName evidence="5">Prohead serine protease domain-containing protein</fullName>
    </recommendedName>
</protein>
<proteinExistence type="predicted"/>
<reference evidence="6 7" key="1">
    <citation type="journal article" date="2013" name="Genome Announc.">
        <title>Complete Genome Sequence of Leifsonia xyli subsp. cynodontis Strain DSM46306, a Gram-Positive Bacterial Pathogen of Grasses.</title>
        <authorList>
            <person name="Monteiro-Vitorello C.B."/>
            <person name="Zerillo M.M."/>
            <person name="Van Sluys M.A."/>
            <person name="Camargo L.E."/>
            <person name="Kitajima J.P."/>
        </authorList>
    </citation>
    <scope>NUCLEOTIDE SEQUENCE [LARGE SCALE GENOMIC DNA]</scope>
    <source>
        <strain evidence="6 7">DSM 46306</strain>
    </source>
</reference>
<dbReference type="GO" id="GO:0008233">
    <property type="term" value="F:peptidase activity"/>
    <property type="evidence" value="ECO:0007669"/>
    <property type="project" value="UniProtKB-KW"/>
</dbReference>
<feature type="compositionally biased region" description="Basic and acidic residues" evidence="4">
    <location>
        <begin position="198"/>
        <end position="211"/>
    </location>
</feature>
<name>U3PAB5_LEIXC</name>
<dbReference type="RefSeq" id="WP_021755930.1">
    <property type="nucleotide sequence ID" value="NC_022438.1"/>
</dbReference>
<dbReference type="OrthoDB" id="3268964at2"/>
<evidence type="ECO:0000313" key="7">
    <source>
        <dbReference type="Proteomes" id="UP000016743"/>
    </source>
</evidence>
<evidence type="ECO:0000256" key="3">
    <source>
        <dbReference type="ARBA" id="ARBA00022801"/>
    </source>
</evidence>
<dbReference type="KEGG" id="lxy:O159_25270"/>
<gene>
    <name evidence="6" type="ORF">O159_25270</name>
</gene>
<dbReference type="STRING" id="1389489.O159_25270"/>
<evidence type="ECO:0000256" key="2">
    <source>
        <dbReference type="ARBA" id="ARBA00022670"/>
    </source>
</evidence>
<dbReference type="InterPro" id="IPR054613">
    <property type="entry name" value="Peptidase_S78_dom"/>
</dbReference>
<organism evidence="6 7">
    <name type="scientific">Leifsonia xyli subsp. cynodontis DSM 46306</name>
    <dbReference type="NCBI Taxonomy" id="1389489"/>
    <lineage>
        <taxon>Bacteria</taxon>
        <taxon>Bacillati</taxon>
        <taxon>Actinomycetota</taxon>
        <taxon>Actinomycetes</taxon>
        <taxon>Micrococcales</taxon>
        <taxon>Microbacteriaceae</taxon>
        <taxon>Leifsonia</taxon>
    </lineage>
</organism>
<sequence>MTNPPHPSQSHTPEPLQASLTVTVTASSPAARTITGRIVSYGETGHASTGPTQFAAGSLAVPTDLSAVKLLIQHDTYAAAVGYMTDFQDGVDHADATFTVHPGHDGDTALVQAKNGSRDGLSVGAMITDYAYAADGDTLLVSAATLREVSLVTLPAYPDARVTTVTAAQTPTQENNMNPTPAVPQTVPQAATPAQPAPRERENTPYRRPDRAGGAGGAGCAFDRWGPVPGSGVGGVRGRVPAGHAPAAVDGGVE</sequence>
<feature type="region of interest" description="Disordered" evidence="4">
    <location>
        <begin position="171"/>
        <end position="254"/>
    </location>
</feature>
<keyword evidence="7" id="KW-1185">Reference proteome</keyword>
<dbReference type="AlphaFoldDB" id="U3PAB5"/>
<evidence type="ECO:0000256" key="4">
    <source>
        <dbReference type="SAM" id="MobiDB-lite"/>
    </source>
</evidence>
<evidence type="ECO:0000313" key="6">
    <source>
        <dbReference type="EMBL" id="AGW42459.1"/>
    </source>
</evidence>
<evidence type="ECO:0000259" key="5">
    <source>
        <dbReference type="Pfam" id="PF04586"/>
    </source>
</evidence>
<dbReference type="Pfam" id="PF04586">
    <property type="entry name" value="Peptidase_S78"/>
    <property type="match status" value="1"/>
</dbReference>
<dbReference type="eggNOG" id="COG3740">
    <property type="taxonomic scope" value="Bacteria"/>
</dbReference>
<dbReference type="Proteomes" id="UP000016743">
    <property type="component" value="Chromosome"/>
</dbReference>
<dbReference type="HOGENOM" id="CLU_1093254_0_0_11"/>
<accession>U3PAB5</accession>
<dbReference type="EMBL" id="CP006734">
    <property type="protein sequence ID" value="AGW42459.1"/>
    <property type="molecule type" value="Genomic_DNA"/>
</dbReference>
<keyword evidence="2" id="KW-0645">Protease</keyword>
<keyword evidence="1" id="KW-1188">Viral release from host cell</keyword>
<dbReference type="PATRIC" id="fig|1389489.3.peg.2424"/>
<evidence type="ECO:0000256" key="1">
    <source>
        <dbReference type="ARBA" id="ARBA00022612"/>
    </source>
</evidence>
<dbReference type="GO" id="GO:0006508">
    <property type="term" value="P:proteolysis"/>
    <property type="evidence" value="ECO:0007669"/>
    <property type="project" value="UniProtKB-KW"/>
</dbReference>
<keyword evidence="3" id="KW-0378">Hydrolase</keyword>